<dbReference type="EMBL" id="LSBJ02000004">
    <property type="protein sequence ID" value="OAQ65804.1"/>
    <property type="molecule type" value="Genomic_DNA"/>
</dbReference>
<keyword evidence="2" id="KW-1185">Reference proteome</keyword>
<name>A0A179FJU1_METCM</name>
<accession>A0A179FJU1</accession>
<gene>
    <name evidence="1" type="ORF">VFPPC_15950</name>
</gene>
<evidence type="ECO:0000313" key="1">
    <source>
        <dbReference type="EMBL" id="OAQ65804.1"/>
    </source>
</evidence>
<sequence length="74" mass="8254">MLPSRTASGAGDEMVVKLQQYGQSSGSEWKGETVNEISFPPTFYLQHVPRYFGTFSPLLRTVGRRCTTERNSPA</sequence>
<organism evidence="1 2">
    <name type="scientific">Pochonia chlamydosporia 170</name>
    <dbReference type="NCBI Taxonomy" id="1380566"/>
    <lineage>
        <taxon>Eukaryota</taxon>
        <taxon>Fungi</taxon>
        <taxon>Dikarya</taxon>
        <taxon>Ascomycota</taxon>
        <taxon>Pezizomycotina</taxon>
        <taxon>Sordariomycetes</taxon>
        <taxon>Hypocreomycetidae</taxon>
        <taxon>Hypocreales</taxon>
        <taxon>Clavicipitaceae</taxon>
        <taxon>Pochonia</taxon>
    </lineage>
</organism>
<dbReference type="KEGG" id="pchm:VFPPC_15950"/>
<evidence type="ECO:0000313" key="2">
    <source>
        <dbReference type="Proteomes" id="UP000078397"/>
    </source>
</evidence>
<proteinExistence type="predicted"/>
<dbReference type="GeneID" id="28857697"/>
<dbReference type="Proteomes" id="UP000078397">
    <property type="component" value="Unassembled WGS sequence"/>
</dbReference>
<dbReference type="AlphaFoldDB" id="A0A179FJU1"/>
<protein>
    <submittedName>
        <fullName evidence="1">Uncharacterized protein</fullName>
    </submittedName>
</protein>
<dbReference type="RefSeq" id="XP_018142891.1">
    <property type="nucleotide sequence ID" value="XM_018293703.1"/>
</dbReference>
<reference evidence="1 2" key="1">
    <citation type="journal article" date="2016" name="PLoS Pathog.">
        <title>Biosynthesis of antibiotic leucinostatins in bio-control fungus Purpureocillium lilacinum and their inhibition on phytophthora revealed by genome mining.</title>
        <authorList>
            <person name="Wang G."/>
            <person name="Liu Z."/>
            <person name="Lin R."/>
            <person name="Li E."/>
            <person name="Mao Z."/>
            <person name="Ling J."/>
            <person name="Yang Y."/>
            <person name="Yin W.B."/>
            <person name="Xie B."/>
        </authorList>
    </citation>
    <scope>NUCLEOTIDE SEQUENCE [LARGE SCALE GENOMIC DNA]</scope>
    <source>
        <strain evidence="1">170</strain>
    </source>
</reference>
<comment type="caution">
    <text evidence="1">The sequence shown here is derived from an EMBL/GenBank/DDBJ whole genome shotgun (WGS) entry which is preliminary data.</text>
</comment>